<dbReference type="AlphaFoldDB" id="A0A657IVU7"/>
<gene>
    <name evidence="1" type="ORF">A5N15_01775</name>
</gene>
<accession>A0A657IVU7</accession>
<comment type="caution">
    <text evidence="1">The sequence shown here is derived from an EMBL/GenBank/DDBJ whole genome shotgun (WGS) entry which is preliminary data.</text>
</comment>
<name>A0A657IVU7_9MICC</name>
<evidence type="ECO:0000313" key="1">
    <source>
        <dbReference type="EMBL" id="OAX67686.1"/>
    </source>
</evidence>
<evidence type="ECO:0000313" key="2">
    <source>
        <dbReference type="Proteomes" id="UP000092021"/>
    </source>
</evidence>
<organism evidence="1 2">
    <name type="scientific">Rothia kristinae</name>
    <dbReference type="NCBI Taxonomy" id="37923"/>
    <lineage>
        <taxon>Bacteria</taxon>
        <taxon>Bacillati</taxon>
        <taxon>Actinomycetota</taxon>
        <taxon>Actinomycetes</taxon>
        <taxon>Micrococcales</taxon>
        <taxon>Micrococcaceae</taxon>
        <taxon>Rothia</taxon>
    </lineage>
</organism>
<dbReference type="EMBL" id="LWGZ01000145">
    <property type="protein sequence ID" value="OAX67686.1"/>
    <property type="molecule type" value="Genomic_DNA"/>
</dbReference>
<proteinExistence type="predicted"/>
<sequence length="96" mass="10710">MAGMPRIGGYNAWLVQVQRPEARRVATQERWRRVGRAHPSRGAAADHAAALRPVEFLYDVTDTEGPTPPESFHRPFPGEGAVTREGLRRSCCAWGR</sequence>
<protein>
    <submittedName>
        <fullName evidence="1">Uncharacterized protein</fullName>
    </submittedName>
</protein>
<reference evidence="1 2" key="1">
    <citation type="submission" date="2016-04" db="EMBL/GenBank/DDBJ databases">
        <title>Identification of putative biosynthetic pathways for the production of bioactive secondary metabolites by the marine actinomycete Kocuria kristinae RUTW2-3.</title>
        <authorList>
            <person name="Waterworth S.C."/>
            <person name="Walmsley T.A."/>
            <person name="Matongo T."/>
            <person name="Davies-Coleman M.T."/>
            <person name="Dorrington R.A."/>
        </authorList>
    </citation>
    <scope>NUCLEOTIDE SEQUENCE [LARGE SCALE GENOMIC DNA]</scope>
    <source>
        <strain evidence="1 2">RUTW4-5</strain>
    </source>
</reference>
<dbReference type="Proteomes" id="UP000092021">
    <property type="component" value="Unassembled WGS sequence"/>
</dbReference>